<dbReference type="Proteomes" id="UP001175353">
    <property type="component" value="Unassembled WGS sequence"/>
</dbReference>
<dbReference type="Gene3D" id="3.40.50.150">
    <property type="entry name" value="Vaccinia Virus protein VP39"/>
    <property type="match status" value="1"/>
</dbReference>
<proteinExistence type="predicted"/>
<reference evidence="2" key="1">
    <citation type="submission" date="2023-06" db="EMBL/GenBank/DDBJ databases">
        <title>Black Yeasts Isolated from many extreme environments.</title>
        <authorList>
            <person name="Coleine C."/>
            <person name="Stajich J.E."/>
            <person name="Selbmann L."/>
        </authorList>
    </citation>
    <scope>NUCLEOTIDE SEQUENCE</scope>
    <source>
        <strain evidence="2">CCFEE 5200</strain>
    </source>
</reference>
<evidence type="ECO:0000313" key="2">
    <source>
        <dbReference type="EMBL" id="KAK0999055.1"/>
    </source>
</evidence>
<feature type="compositionally biased region" description="Polar residues" evidence="1">
    <location>
        <begin position="18"/>
        <end position="29"/>
    </location>
</feature>
<protein>
    <recommendedName>
        <fullName evidence="4">Cyclopropane-fatty-acyl-phospholipid synthase</fullName>
    </recommendedName>
</protein>
<dbReference type="Pfam" id="PF02353">
    <property type="entry name" value="CMAS"/>
    <property type="match status" value="1"/>
</dbReference>
<dbReference type="PANTHER" id="PTHR43667:SF2">
    <property type="entry name" value="FATTY ACID C-METHYL TRANSFERASE"/>
    <property type="match status" value="1"/>
</dbReference>
<dbReference type="InterPro" id="IPR050723">
    <property type="entry name" value="CFA/CMAS"/>
</dbReference>
<feature type="compositionally biased region" description="Polar residues" evidence="1">
    <location>
        <begin position="81"/>
        <end position="90"/>
    </location>
</feature>
<dbReference type="CDD" id="cd02440">
    <property type="entry name" value="AdoMet_MTases"/>
    <property type="match status" value="1"/>
</dbReference>
<dbReference type="PANTHER" id="PTHR43667">
    <property type="entry name" value="CYCLOPROPANE-FATTY-ACYL-PHOSPHOLIPID SYNTHASE"/>
    <property type="match status" value="1"/>
</dbReference>
<accession>A0AAN6QWA4</accession>
<sequence>MAKTPTPLGGKPSKKSTRTALCNTLSPTGDLIQSETPFRRVHSSAENGGRWHSGCEVARAVWLSISVLRCFLRKGDSLRSSPTAISVQQHSSERDALEETLPARPRLPKPQGSPPGRRQRAPMLRRPGSAVATPRPADSEPSPQKPFTMSLAGLVPKRVWALADYAGSYAWLPILSISRGTILAILKQIQIGSLQIVDTDGSLTICGSPQRADADGEKSVYTIPHAEFRVLNDLFWVRLLLFADMGFAESYMLGEVACPDITAFFKVFIVNRPYLSNGTTFLSSISGKIASFVRSTNTLTNARLNISAHYDISNDMFAAFLSPDMTYSCPIWLPKSDSMASQETLEQAQYRKLCRFVTNAKIRATDHVLEIGTGWGSFAILAVEKTGCRVTSLTLSAEQKRLAEDRIRQAGFQDRIQVLLCDYRSLPVPREQAKYDKIVSIEMLEAVGAEYLETYFRCIDQLLKSDTGVAVFQCITMPESRYEVYSRSDDFIRRYIFPGGHLPTITQLLEAIRAGSSTKTTPPRLIPESVENIGPHYAKTLRLWRQSFMQSFNGRIKPALVREHAEKGTRMGEEDVELFKRKWEYYFSYCEAGFATKTLGDVILTVGREGAVEMMEDVPL</sequence>
<keyword evidence="3" id="KW-1185">Reference proteome</keyword>
<evidence type="ECO:0000256" key="1">
    <source>
        <dbReference type="SAM" id="MobiDB-lite"/>
    </source>
</evidence>
<name>A0AAN6QWA4_9PEZI</name>
<gene>
    <name evidence="2" type="ORF">LTR91_006179</name>
</gene>
<dbReference type="AlphaFoldDB" id="A0AAN6QWA4"/>
<dbReference type="SUPFAM" id="SSF53335">
    <property type="entry name" value="S-adenosyl-L-methionine-dependent methyltransferases"/>
    <property type="match status" value="1"/>
</dbReference>
<dbReference type="EMBL" id="JAUJLE010000041">
    <property type="protein sequence ID" value="KAK0999055.1"/>
    <property type="molecule type" value="Genomic_DNA"/>
</dbReference>
<organism evidence="2 3">
    <name type="scientific">Friedmanniomyces endolithicus</name>
    <dbReference type="NCBI Taxonomy" id="329885"/>
    <lineage>
        <taxon>Eukaryota</taxon>
        <taxon>Fungi</taxon>
        <taxon>Dikarya</taxon>
        <taxon>Ascomycota</taxon>
        <taxon>Pezizomycotina</taxon>
        <taxon>Dothideomycetes</taxon>
        <taxon>Dothideomycetidae</taxon>
        <taxon>Mycosphaerellales</taxon>
        <taxon>Teratosphaeriaceae</taxon>
        <taxon>Friedmanniomyces</taxon>
    </lineage>
</organism>
<feature type="region of interest" description="Disordered" evidence="1">
    <location>
        <begin position="81"/>
        <end position="146"/>
    </location>
</feature>
<dbReference type="InterPro" id="IPR029063">
    <property type="entry name" value="SAM-dependent_MTases_sf"/>
</dbReference>
<evidence type="ECO:0008006" key="4">
    <source>
        <dbReference type="Google" id="ProtNLM"/>
    </source>
</evidence>
<comment type="caution">
    <text evidence="2">The sequence shown here is derived from an EMBL/GenBank/DDBJ whole genome shotgun (WGS) entry which is preliminary data.</text>
</comment>
<feature type="region of interest" description="Disordered" evidence="1">
    <location>
        <begin position="1"/>
        <end position="29"/>
    </location>
</feature>
<evidence type="ECO:0000313" key="3">
    <source>
        <dbReference type="Proteomes" id="UP001175353"/>
    </source>
</evidence>